<reference evidence="1 2" key="1">
    <citation type="journal article" date="2013" name="Nat. Genet.">
        <title>The genome of the hydatid tapeworm Echinococcus granulosus.</title>
        <authorList>
            <person name="Zheng H."/>
            <person name="Zhang W."/>
            <person name="Zhang L."/>
            <person name="Zhang Z."/>
            <person name="Li J."/>
            <person name="Lu G."/>
            <person name="Zhu Y."/>
            <person name="Wang Y."/>
            <person name="Huang Y."/>
            <person name="Liu J."/>
            <person name="Kang H."/>
            <person name="Chen J."/>
            <person name="Wang L."/>
            <person name="Chen A."/>
            <person name="Yu S."/>
            <person name="Gao Z."/>
            <person name="Jin L."/>
            <person name="Gu W."/>
            <person name="Wang Z."/>
            <person name="Zhao L."/>
            <person name="Shi B."/>
            <person name="Wen H."/>
            <person name="Lin R."/>
            <person name="Jones M.K."/>
            <person name="Brejova B."/>
            <person name="Vinar T."/>
            <person name="Zhao G."/>
            <person name="McManus D.P."/>
            <person name="Chen Z."/>
            <person name="Zhou Y."/>
            <person name="Wang S."/>
        </authorList>
    </citation>
    <scope>NUCLEOTIDE SEQUENCE [LARGE SCALE GENOMIC DNA]</scope>
</reference>
<sequence>MHSYFAFDCYVIFLIRADSDFDASLRESPPEGNSFDENLAAINYCRLKKEVKLPVFIPIREAFESHKIFRVLNRKQDEQFGVGDCLMLISRQGVGPMGHRLSEMAKTKRCFQPTNFMEAGKKPNALAFCSSAYFMSLPRCFFNGDEKPLGGSPRLI</sequence>
<organism evidence="1 2">
    <name type="scientific">Echinococcus granulosus</name>
    <name type="common">Hydatid tapeworm</name>
    <dbReference type="NCBI Taxonomy" id="6210"/>
    <lineage>
        <taxon>Eukaryota</taxon>
        <taxon>Metazoa</taxon>
        <taxon>Spiralia</taxon>
        <taxon>Lophotrochozoa</taxon>
        <taxon>Platyhelminthes</taxon>
        <taxon>Cestoda</taxon>
        <taxon>Eucestoda</taxon>
        <taxon>Cyclophyllidea</taxon>
        <taxon>Taeniidae</taxon>
        <taxon>Echinococcus</taxon>
        <taxon>Echinococcus granulosus group</taxon>
    </lineage>
</organism>
<keyword evidence="2" id="KW-1185">Reference proteome</keyword>
<dbReference type="Proteomes" id="UP000019149">
    <property type="component" value="Unassembled WGS sequence"/>
</dbReference>
<dbReference type="CTD" id="36339826"/>
<dbReference type="KEGG" id="egl:EGR_04111"/>
<dbReference type="EMBL" id="APAU02000024">
    <property type="protein sequence ID" value="EUB61078.1"/>
    <property type="molecule type" value="Genomic_DNA"/>
</dbReference>
<dbReference type="RefSeq" id="XP_024352274.1">
    <property type="nucleotide sequence ID" value="XM_024493360.1"/>
</dbReference>
<gene>
    <name evidence="1" type="ORF">EGR_04111</name>
</gene>
<comment type="caution">
    <text evidence="1">The sequence shown here is derived from an EMBL/GenBank/DDBJ whole genome shotgun (WGS) entry which is preliminary data.</text>
</comment>
<evidence type="ECO:0000313" key="1">
    <source>
        <dbReference type="EMBL" id="EUB61078.1"/>
    </source>
</evidence>
<accession>W6UJ69</accession>
<name>W6UJ69_ECHGR</name>
<protein>
    <submittedName>
        <fullName evidence="1">Uncharacterized protein</fullName>
    </submittedName>
</protein>
<proteinExistence type="predicted"/>
<dbReference type="GeneID" id="36339826"/>
<dbReference type="AlphaFoldDB" id="W6UJ69"/>
<evidence type="ECO:0000313" key="2">
    <source>
        <dbReference type="Proteomes" id="UP000019149"/>
    </source>
</evidence>